<dbReference type="AlphaFoldDB" id="A0A072VMP3"/>
<dbReference type="EnsemblPlants" id="KEH43289">
    <property type="protein sequence ID" value="KEH43289"/>
    <property type="gene ID" value="MTR_1g089877"/>
</dbReference>
<protein>
    <submittedName>
        <fullName evidence="1 2">Uncharacterized protein</fullName>
    </submittedName>
</protein>
<dbReference type="EMBL" id="CM001217">
    <property type="protein sequence ID" value="KEH43289.1"/>
    <property type="molecule type" value="Genomic_DNA"/>
</dbReference>
<dbReference type="Proteomes" id="UP000002051">
    <property type="component" value="Unassembled WGS sequence"/>
</dbReference>
<sequence>MRGIKKEIDFTAEKGRVVPHLMTLFEGQKCEELRTREVHVKSTLYKSAPFTMERTEAKPQNIYISNSSLSHHLSI</sequence>
<gene>
    <name evidence="1" type="ordered locus">MTR_1g089877</name>
</gene>
<evidence type="ECO:0000313" key="2">
    <source>
        <dbReference type="EnsemblPlants" id="KEH43289"/>
    </source>
</evidence>
<evidence type="ECO:0000313" key="1">
    <source>
        <dbReference type="EMBL" id="KEH43289.1"/>
    </source>
</evidence>
<organism evidence="1 3">
    <name type="scientific">Medicago truncatula</name>
    <name type="common">Barrel medic</name>
    <name type="synonym">Medicago tribuloides</name>
    <dbReference type="NCBI Taxonomy" id="3880"/>
    <lineage>
        <taxon>Eukaryota</taxon>
        <taxon>Viridiplantae</taxon>
        <taxon>Streptophyta</taxon>
        <taxon>Embryophyta</taxon>
        <taxon>Tracheophyta</taxon>
        <taxon>Spermatophyta</taxon>
        <taxon>Magnoliopsida</taxon>
        <taxon>eudicotyledons</taxon>
        <taxon>Gunneridae</taxon>
        <taxon>Pentapetalae</taxon>
        <taxon>rosids</taxon>
        <taxon>fabids</taxon>
        <taxon>Fabales</taxon>
        <taxon>Fabaceae</taxon>
        <taxon>Papilionoideae</taxon>
        <taxon>50 kb inversion clade</taxon>
        <taxon>NPAAA clade</taxon>
        <taxon>Hologalegina</taxon>
        <taxon>IRL clade</taxon>
        <taxon>Trifolieae</taxon>
        <taxon>Medicago</taxon>
    </lineage>
</organism>
<proteinExistence type="predicted"/>
<dbReference type="HOGENOM" id="CLU_2674764_0_0_1"/>
<name>A0A072VMP3_MEDTR</name>
<keyword evidence="3" id="KW-1185">Reference proteome</keyword>
<evidence type="ECO:0000313" key="3">
    <source>
        <dbReference type="Proteomes" id="UP000002051"/>
    </source>
</evidence>
<reference evidence="2" key="3">
    <citation type="submission" date="2015-04" db="UniProtKB">
        <authorList>
            <consortium name="EnsemblPlants"/>
        </authorList>
    </citation>
    <scope>IDENTIFICATION</scope>
    <source>
        <strain evidence="2">cv. Jemalong A17</strain>
    </source>
</reference>
<reference evidence="1 3" key="1">
    <citation type="journal article" date="2011" name="Nature">
        <title>The Medicago genome provides insight into the evolution of rhizobial symbioses.</title>
        <authorList>
            <person name="Young N.D."/>
            <person name="Debelle F."/>
            <person name="Oldroyd G.E."/>
            <person name="Geurts R."/>
            <person name="Cannon S.B."/>
            <person name="Udvardi M.K."/>
            <person name="Benedito V.A."/>
            <person name="Mayer K.F."/>
            <person name="Gouzy J."/>
            <person name="Schoof H."/>
            <person name="Van de Peer Y."/>
            <person name="Proost S."/>
            <person name="Cook D.R."/>
            <person name="Meyers B.C."/>
            <person name="Spannagl M."/>
            <person name="Cheung F."/>
            <person name="De Mita S."/>
            <person name="Krishnakumar V."/>
            <person name="Gundlach H."/>
            <person name="Zhou S."/>
            <person name="Mudge J."/>
            <person name="Bharti A.K."/>
            <person name="Murray J.D."/>
            <person name="Naoumkina M.A."/>
            <person name="Rosen B."/>
            <person name="Silverstein K.A."/>
            <person name="Tang H."/>
            <person name="Rombauts S."/>
            <person name="Zhao P.X."/>
            <person name="Zhou P."/>
            <person name="Barbe V."/>
            <person name="Bardou P."/>
            <person name="Bechner M."/>
            <person name="Bellec A."/>
            <person name="Berger A."/>
            <person name="Berges H."/>
            <person name="Bidwell S."/>
            <person name="Bisseling T."/>
            <person name="Choisne N."/>
            <person name="Couloux A."/>
            <person name="Denny R."/>
            <person name="Deshpande S."/>
            <person name="Dai X."/>
            <person name="Doyle J.J."/>
            <person name="Dudez A.M."/>
            <person name="Farmer A.D."/>
            <person name="Fouteau S."/>
            <person name="Franken C."/>
            <person name="Gibelin C."/>
            <person name="Gish J."/>
            <person name="Goldstein S."/>
            <person name="Gonzalez A.J."/>
            <person name="Green P.J."/>
            <person name="Hallab A."/>
            <person name="Hartog M."/>
            <person name="Hua A."/>
            <person name="Humphray S.J."/>
            <person name="Jeong D.H."/>
            <person name="Jing Y."/>
            <person name="Jocker A."/>
            <person name="Kenton S.M."/>
            <person name="Kim D.J."/>
            <person name="Klee K."/>
            <person name="Lai H."/>
            <person name="Lang C."/>
            <person name="Lin S."/>
            <person name="Macmil S.L."/>
            <person name="Magdelenat G."/>
            <person name="Matthews L."/>
            <person name="McCorrison J."/>
            <person name="Monaghan E.L."/>
            <person name="Mun J.H."/>
            <person name="Najar F.Z."/>
            <person name="Nicholson C."/>
            <person name="Noirot C."/>
            <person name="O'Bleness M."/>
            <person name="Paule C.R."/>
            <person name="Poulain J."/>
            <person name="Prion F."/>
            <person name="Qin B."/>
            <person name="Qu C."/>
            <person name="Retzel E.F."/>
            <person name="Riddle C."/>
            <person name="Sallet E."/>
            <person name="Samain S."/>
            <person name="Samson N."/>
            <person name="Sanders I."/>
            <person name="Saurat O."/>
            <person name="Scarpelli C."/>
            <person name="Schiex T."/>
            <person name="Segurens B."/>
            <person name="Severin A.J."/>
            <person name="Sherrier D.J."/>
            <person name="Shi R."/>
            <person name="Sims S."/>
            <person name="Singer S.R."/>
            <person name="Sinharoy S."/>
            <person name="Sterck L."/>
            <person name="Viollet A."/>
            <person name="Wang B.B."/>
            <person name="Wang K."/>
            <person name="Wang M."/>
            <person name="Wang X."/>
            <person name="Warfsmann J."/>
            <person name="Weissenbach J."/>
            <person name="White D.D."/>
            <person name="White J.D."/>
            <person name="Wiley G.B."/>
            <person name="Wincker P."/>
            <person name="Xing Y."/>
            <person name="Yang L."/>
            <person name="Yao Z."/>
            <person name="Ying F."/>
            <person name="Zhai J."/>
            <person name="Zhou L."/>
            <person name="Zuber A."/>
            <person name="Denarie J."/>
            <person name="Dixon R.A."/>
            <person name="May G.D."/>
            <person name="Schwartz D.C."/>
            <person name="Rogers J."/>
            <person name="Quetier F."/>
            <person name="Town C.D."/>
            <person name="Roe B.A."/>
        </authorList>
    </citation>
    <scope>NUCLEOTIDE SEQUENCE [LARGE SCALE GENOMIC DNA]</scope>
    <source>
        <strain evidence="1">A17</strain>
        <strain evidence="2 3">cv. Jemalong A17</strain>
    </source>
</reference>
<accession>A0A072VMP3</accession>
<reference evidence="1 3" key="2">
    <citation type="journal article" date="2014" name="BMC Genomics">
        <title>An improved genome release (version Mt4.0) for the model legume Medicago truncatula.</title>
        <authorList>
            <person name="Tang H."/>
            <person name="Krishnakumar V."/>
            <person name="Bidwell S."/>
            <person name="Rosen B."/>
            <person name="Chan A."/>
            <person name="Zhou S."/>
            <person name="Gentzbittel L."/>
            <person name="Childs K.L."/>
            <person name="Yandell M."/>
            <person name="Gundlach H."/>
            <person name="Mayer K.F."/>
            <person name="Schwartz D.C."/>
            <person name="Town C.D."/>
        </authorList>
    </citation>
    <scope>GENOME REANNOTATION</scope>
    <source>
        <strain evidence="1">A17</strain>
        <strain evidence="2 3">cv. Jemalong A17</strain>
    </source>
</reference>